<dbReference type="Proteomes" id="UP000887565">
    <property type="component" value="Unplaced"/>
</dbReference>
<sequence>MKTIFNFVNAEHFKTKVLDFGEISPILKQEVDDLKLRCSTSHIFLEQNSRPAQGTEKHFLVISYIVLILKHQ</sequence>
<keyword evidence="1" id="KW-1185">Reference proteome</keyword>
<evidence type="ECO:0000313" key="2">
    <source>
        <dbReference type="WBParaSite" id="nRc.2.0.1.t27264-RA"/>
    </source>
</evidence>
<protein>
    <submittedName>
        <fullName evidence="2">Uncharacterized protein</fullName>
    </submittedName>
</protein>
<accession>A0A915JM31</accession>
<dbReference type="WBParaSite" id="nRc.2.0.1.t27264-RA">
    <property type="protein sequence ID" value="nRc.2.0.1.t27264-RA"/>
    <property type="gene ID" value="nRc.2.0.1.g27264"/>
</dbReference>
<proteinExistence type="predicted"/>
<dbReference type="AlphaFoldDB" id="A0A915JM31"/>
<name>A0A915JM31_ROMCU</name>
<evidence type="ECO:0000313" key="1">
    <source>
        <dbReference type="Proteomes" id="UP000887565"/>
    </source>
</evidence>
<reference evidence="2" key="1">
    <citation type="submission" date="2022-11" db="UniProtKB">
        <authorList>
            <consortium name="WormBaseParasite"/>
        </authorList>
    </citation>
    <scope>IDENTIFICATION</scope>
</reference>
<organism evidence="1 2">
    <name type="scientific">Romanomermis culicivorax</name>
    <name type="common">Nematode worm</name>
    <dbReference type="NCBI Taxonomy" id="13658"/>
    <lineage>
        <taxon>Eukaryota</taxon>
        <taxon>Metazoa</taxon>
        <taxon>Ecdysozoa</taxon>
        <taxon>Nematoda</taxon>
        <taxon>Enoplea</taxon>
        <taxon>Dorylaimia</taxon>
        <taxon>Mermithida</taxon>
        <taxon>Mermithoidea</taxon>
        <taxon>Mermithidae</taxon>
        <taxon>Romanomermis</taxon>
    </lineage>
</organism>